<gene>
    <name evidence="2" type="ORF">F1737_08900</name>
</gene>
<evidence type="ECO:0000256" key="1">
    <source>
        <dbReference type="SAM" id="MobiDB-lite"/>
    </source>
</evidence>
<keyword evidence="3" id="KW-1185">Reference proteome</keyword>
<feature type="region of interest" description="Disordered" evidence="1">
    <location>
        <begin position="257"/>
        <end position="283"/>
    </location>
</feature>
<dbReference type="GeneID" id="85230278"/>
<proteinExistence type="predicted"/>
<dbReference type="EMBL" id="CP043875">
    <property type="protein sequence ID" value="WOF16797.1"/>
    <property type="molecule type" value="Genomic_DNA"/>
</dbReference>
<dbReference type="Proteomes" id="UP001301797">
    <property type="component" value="Chromosome"/>
</dbReference>
<dbReference type="AlphaFoldDB" id="A0AA97FDD2"/>
<organism evidence="2 3">
    <name type="scientific">Methanochimaera problematica</name>
    <dbReference type="NCBI Taxonomy" id="2609417"/>
    <lineage>
        <taxon>Archaea</taxon>
        <taxon>Methanobacteriati</taxon>
        <taxon>Methanobacteriota</taxon>
        <taxon>Stenosarchaea group</taxon>
        <taxon>Methanomicrobia</taxon>
        <taxon>Methanomicrobiales</taxon>
        <taxon>Methanomicrobiaceae</taxon>
        <taxon>Methanochimaera</taxon>
    </lineage>
</organism>
<evidence type="ECO:0000313" key="2">
    <source>
        <dbReference type="EMBL" id="WOF16797.1"/>
    </source>
</evidence>
<reference evidence="2 3" key="1">
    <citation type="submission" date="2019-09" db="EMBL/GenBank/DDBJ databases">
        <title>The complete genome of Methanoplanus sp. FWC-SCC4.</title>
        <authorList>
            <person name="Chen S.-C."/>
            <person name="Zhou Y.-Z."/>
            <person name="Lai M.-C."/>
        </authorList>
    </citation>
    <scope>NUCLEOTIDE SEQUENCE [LARGE SCALE GENOMIC DNA]</scope>
    <source>
        <strain evidence="2 3">FWC-SCC4</strain>
    </source>
</reference>
<name>A0AA97FDD2_9EURY</name>
<accession>A0AA97FDD2</accession>
<protein>
    <submittedName>
        <fullName evidence="2">Uncharacterized protein</fullName>
    </submittedName>
</protein>
<dbReference type="KEGG" id="mefw:F1737_08900"/>
<dbReference type="RefSeq" id="WP_317136229.1">
    <property type="nucleotide sequence ID" value="NZ_CP043875.1"/>
</dbReference>
<sequence>MRIKLIFCFLVMLFLVSGANAESGYVTLGSLKDLFEDGALDVDDYQRMKLSLNETEESYYSGQNLHTASVRTTLSTDDNTANVNYGETIEIWGTSDGGSTTNNMLWIFSPTGKIKPGYVGDSGSPVILKIQNDGSFRYKFYINDNLESGIYRYLIQHPYYSADYDVWYYNNQIKTSEGDSYSISGSITGEKLCDIIVNYINKPSIDDTYSKGMFMINPVPTETPTPVLTQQSTTEATEEIIPESTPEEMLQNVTPEVTKSMTEPTASLKPTTEVTTTNYPISTANQTEMPSYIEKAEGENKDIINQVVVFFRTIFGM</sequence>
<evidence type="ECO:0000313" key="3">
    <source>
        <dbReference type="Proteomes" id="UP001301797"/>
    </source>
</evidence>